<dbReference type="InterPro" id="IPR000392">
    <property type="entry name" value="NifH/frxC"/>
</dbReference>
<evidence type="ECO:0000256" key="11">
    <source>
        <dbReference type="ARBA" id="ARBA00047967"/>
    </source>
</evidence>
<keyword evidence="10" id="KW-0411">Iron-sulfur</keyword>
<evidence type="ECO:0000313" key="14">
    <source>
        <dbReference type="Proteomes" id="UP000501316"/>
    </source>
</evidence>
<dbReference type="InterPro" id="IPR027417">
    <property type="entry name" value="P-loop_NTPase"/>
</dbReference>
<dbReference type="KEGG" id="clf:GJQ69_08495"/>
<evidence type="ECO:0000256" key="7">
    <source>
        <dbReference type="ARBA" id="ARBA00022741"/>
    </source>
</evidence>
<dbReference type="Gene3D" id="3.40.50.300">
    <property type="entry name" value="P-loop containing nucleotide triphosphate hydrolases"/>
    <property type="match status" value="1"/>
</dbReference>
<dbReference type="Proteomes" id="UP000509623">
    <property type="component" value="Chromosome"/>
</dbReference>
<protein>
    <recommendedName>
        <fullName evidence="5">nitrogenase</fullName>
        <ecNumber evidence="5">1.18.6.1</ecNumber>
    </recommendedName>
</protein>
<dbReference type="GO" id="GO:0016163">
    <property type="term" value="F:nitrogenase activity"/>
    <property type="evidence" value="ECO:0007669"/>
    <property type="project" value="UniProtKB-EC"/>
</dbReference>
<dbReference type="PIRSF" id="PIRSF000363">
    <property type="entry name" value="Nitrogenase_iron"/>
    <property type="match status" value="1"/>
</dbReference>
<dbReference type="EMBL" id="CP046051">
    <property type="protein sequence ID" value="QKN24508.1"/>
    <property type="molecule type" value="Genomic_DNA"/>
</dbReference>
<evidence type="ECO:0000256" key="10">
    <source>
        <dbReference type="ARBA" id="ARBA00023014"/>
    </source>
</evidence>
<dbReference type="GO" id="GO:0005524">
    <property type="term" value="F:ATP binding"/>
    <property type="evidence" value="ECO:0007669"/>
    <property type="project" value="UniProtKB-KW"/>
</dbReference>
<evidence type="ECO:0000256" key="2">
    <source>
        <dbReference type="ARBA" id="ARBA00002234"/>
    </source>
</evidence>
<keyword evidence="7" id="KW-0547">Nucleotide-binding</keyword>
<keyword evidence="6" id="KW-0479">Metal-binding</keyword>
<evidence type="ECO:0000256" key="6">
    <source>
        <dbReference type="ARBA" id="ARBA00022723"/>
    </source>
</evidence>
<evidence type="ECO:0000256" key="5">
    <source>
        <dbReference type="ARBA" id="ARBA00012773"/>
    </source>
</evidence>
<dbReference type="PRINTS" id="PR00091">
    <property type="entry name" value="NITROGNASEII"/>
</dbReference>
<proteinExistence type="inferred from homology"/>
<evidence type="ECO:0000256" key="1">
    <source>
        <dbReference type="ARBA" id="ARBA00001966"/>
    </source>
</evidence>
<dbReference type="EC" id="1.18.6.1" evidence="5"/>
<name>A0A859DRI2_9FIRM</name>
<keyword evidence="8" id="KW-0067">ATP-binding</keyword>
<dbReference type="AlphaFoldDB" id="A0A859DRI2"/>
<organism evidence="12 14">
    <name type="scientific">Caproicibacterium lactatifermentans</name>
    <dbReference type="NCBI Taxonomy" id="2666138"/>
    <lineage>
        <taxon>Bacteria</taxon>
        <taxon>Bacillati</taxon>
        <taxon>Bacillota</taxon>
        <taxon>Clostridia</taxon>
        <taxon>Eubacteriales</taxon>
        <taxon>Oscillospiraceae</taxon>
        <taxon>Caproicibacterium</taxon>
    </lineage>
</organism>
<comment type="catalytic activity">
    <reaction evidence="11">
        <text>N2 + 8 reduced [2Fe-2S]-[ferredoxin] + 16 ATP + 16 H2O = H2 + 8 oxidized [2Fe-2S]-[ferredoxin] + 2 NH4(+) + 16 ADP + 16 phosphate + 6 H(+)</text>
        <dbReference type="Rhea" id="RHEA:21448"/>
        <dbReference type="Rhea" id="RHEA-COMP:10000"/>
        <dbReference type="Rhea" id="RHEA-COMP:10001"/>
        <dbReference type="ChEBI" id="CHEBI:15377"/>
        <dbReference type="ChEBI" id="CHEBI:15378"/>
        <dbReference type="ChEBI" id="CHEBI:17997"/>
        <dbReference type="ChEBI" id="CHEBI:18276"/>
        <dbReference type="ChEBI" id="CHEBI:28938"/>
        <dbReference type="ChEBI" id="CHEBI:30616"/>
        <dbReference type="ChEBI" id="CHEBI:33737"/>
        <dbReference type="ChEBI" id="CHEBI:33738"/>
        <dbReference type="ChEBI" id="CHEBI:43474"/>
        <dbReference type="ChEBI" id="CHEBI:456216"/>
        <dbReference type="EC" id="1.18.6.1"/>
    </reaction>
</comment>
<keyword evidence="9" id="KW-0408">Iron</keyword>
<dbReference type="GO" id="GO:0051536">
    <property type="term" value="F:iron-sulfur cluster binding"/>
    <property type="evidence" value="ECO:0007669"/>
    <property type="project" value="UniProtKB-KW"/>
</dbReference>
<evidence type="ECO:0000313" key="13">
    <source>
        <dbReference type="EMBL" id="QKO30478.1"/>
    </source>
</evidence>
<dbReference type="Proteomes" id="UP000501316">
    <property type="component" value="Chromosome"/>
</dbReference>
<reference evidence="13" key="2">
    <citation type="journal article" date="2021" name="Appl. Environ. Microbiol.">
        <title>Adaptability of a Caproate-Producing Bacterium Contributes to Its Dominance in an Anaerobic Fermentation System.</title>
        <authorList>
            <person name="Wang H."/>
            <person name="Gu Y."/>
            <person name="Zhou W."/>
            <person name="Zhao D."/>
            <person name="Qiao Z."/>
            <person name="Zheng J."/>
            <person name="Gao J."/>
            <person name="Chen X."/>
            <person name="Ren C."/>
            <person name="Xu Y."/>
        </authorList>
    </citation>
    <scope>NUCLEOTIDE SEQUENCE</scope>
    <source>
        <strain evidence="13">JNU-WLY1368</strain>
    </source>
</reference>
<evidence type="ECO:0000256" key="9">
    <source>
        <dbReference type="ARBA" id="ARBA00023004"/>
    </source>
</evidence>
<reference evidence="13" key="3">
    <citation type="journal article" date="2022" name="Int. J. Syst. Evol. Microbiol.">
        <title>Caproicibacterium lactatifermentans sp. nov., isolated from pit clay used for the production of Chinese strong aroma-type liquor.</title>
        <authorList>
            <person name="Wang H."/>
            <person name="Gu Y."/>
            <person name="Zhao D."/>
            <person name="Qiao Z."/>
            <person name="Zheng J."/>
            <person name="Gao J."/>
            <person name="Ren C."/>
            <person name="Xu Y."/>
        </authorList>
    </citation>
    <scope>NUCLEOTIDE SEQUENCE</scope>
    <source>
        <strain evidence="13">JNU-WLY1368</strain>
    </source>
</reference>
<comment type="cofactor">
    <cofactor evidence="1">
        <name>[4Fe-4S] cluster</name>
        <dbReference type="ChEBI" id="CHEBI:49883"/>
    </cofactor>
</comment>
<comment type="function">
    <text evidence="2">The key enzymatic reactions in nitrogen fixation are catalyzed by the nitrogenase complex, which has 2 components: the iron protein and the molybdenum-iron protein.</text>
</comment>
<dbReference type="Pfam" id="PF00142">
    <property type="entry name" value="Fer4_NifH"/>
    <property type="match status" value="1"/>
</dbReference>
<dbReference type="PROSITE" id="PS51026">
    <property type="entry name" value="NIFH_FRXC_3"/>
    <property type="match status" value="1"/>
</dbReference>
<dbReference type="PROSITE" id="PS00746">
    <property type="entry name" value="NIFH_FRXC_1"/>
    <property type="match status" value="1"/>
</dbReference>
<dbReference type="SUPFAM" id="SSF52540">
    <property type="entry name" value="P-loop containing nucleoside triphosphate hydrolases"/>
    <property type="match status" value="1"/>
</dbReference>
<dbReference type="EMBL" id="CP046161">
    <property type="protein sequence ID" value="QKO30478.1"/>
    <property type="molecule type" value="Genomic_DNA"/>
</dbReference>
<comment type="subunit">
    <text evidence="4">Homodimer.</text>
</comment>
<evidence type="ECO:0000256" key="8">
    <source>
        <dbReference type="ARBA" id="ARBA00022840"/>
    </source>
</evidence>
<dbReference type="CDD" id="cd02040">
    <property type="entry name" value="NifH"/>
    <property type="match status" value="1"/>
</dbReference>
<evidence type="ECO:0000256" key="3">
    <source>
        <dbReference type="ARBA" id="ARBA00005504"/>
    </source>
</evidence>
<dbReference type="InterPro" id="IPR030655">
    <property type="entry name" value="NifH/chlL_CS"/>
</dbReference>
<gene>
    <name evidence="12" type="ORF">GJQ69_08495</name>
    <name evidence="13" type="ORF">GKP14_05295</name>
</gene>
<evidence type="ECO:0000313" key="15">
    <source>
        <dbReference type="Proteomes" id="UP000509623"/>
    </source>
</evidence>
<dbReference type="GO" id="GO:0046872">
    <property type="term" value="F:metal ion binding"/>
    <property type="evidence" value="ECO:0007669"/>
    <property type="project" value="UniProtKB-KW"/>
</dbReference>
<comment type="similarity">
    <text evidence="3">Belongs to the NifH/BchL/ChlL family.</text>
</comment>
<dbReference type="PANTHER" id="PTHR42864">
    <property type="entry name" value="LIGHT-INDEPENDENT PROTOCHLOROPHYLLIDE REDUCTASE IRON-SULFUR ATP-BINDING PROTEIN"/>
    <property type="match status" value="1"/>
</dbReference>
<sequence length="254" mass="27033">MIKLAVYGKGGIGKSTTVSNLSAAMAEKGLCVMQIGCDPKADSTASLHGGTKIPTVLSLIRKYGNDFPLHAMVCEGYDGVICVEAGGPLPGQGCAGRGIIAALEKLNQKGAYETYKPDVVLYDVLGDVVCGGFTMPMRSGYADKVLILTSGENMSLHAAANIGMAVEHFHGRNYAELGGLILNRRNVRDEDQKVRELAEDLHTGLLGSLDWSETVQAAEPLNKTVLEAFPNSEMAQQYRVLTETILHTCGGTLC</sequence>
<keyword evidence="15" id="KW-1185">Reference proteome</keyword>
<accession>A0A859DRI2</accession>
<evidence type="ECO:0000313" key="12">
    <source>
        <dbReference type="EMBL" id="QKN24508.1"/>
    </source>
</evidence>
<dbReference type="RefSeq" id="WP_086035160.1">
    <property type="nucleotide sequence ID" value="NZ_CP046051.1"/>
</dbReference>
<reference evidence="14 15" key="1">
    <citation type="submission" date="2019-11" db="EMBL/GenBank/DDBJ databases">
        <authorList>
            <person name="Ren C."/>
            <person name="Wang H."/>
            <person name="Xu Y."/>
        </authorList>
    </citation>
    <scope>NUCLEOTIDE SEQUENCE [LARGE SCALE GENOMIC DNA]</scope>
    <source>
        <strain evidence="15">JNU-WLY1368</strain>
        <strain evidence="12 14">LBM 19010</strain>
    </source>
</reference>
<evidence type="ECO:0000256" key="4">
    <source>
        <dbReference type="ARBA" id="ARBA00011738"/>
    </source>
</evidence>
<dbReference type="PANTHER" id="PTHR42864:SF2">
    <property type="entry name" value="LIGHT-INDEPENDENT PROTOCHLOROPHYLLIDE REDUCTASE IRON-SULFUR ATP-BINDING PROTEIN"/>
    <property type="match status" value="1"/>
</dbReference>